<reference evidence="3" key="1">
    <citation type="submission" date="2022-05" db="EMBL/GenBank/DDBJ databases">
        <title>Comparative Genomics of Spacecraft Associated Microbes.</title>
        <authorList>
            <person name="Tran M.T."/>
            <person name="Wright A."/>
            <person name="Seuylemezian A."/>
            <person name="Eisen J."/>
            <person name="Coil D."/>
        </authorList>
    </citation>
    <scope>NUCLEOTIDE SEQUENCE</scope>
    <source>
        <strain evidence="3">214.1.1</strain>
    </source>
</reference>
<name>A0A9X2DRX3_9BACI</name>
<dbReference type="EMBL" id="JAMBOL010000011">
    <property type="protein sequence ID" value="MCM3715035.1"/>
    <property type="molecule type" value="Genomic_DNA"/>
</dbReference>
<dbReference type="Proteomes" id="UP001139179">
    <property type="component" value="Unassembled WGS sequence"/>
</dbReference>
<dbReference type="GO" id="GO:0003676">
    <property type="term" value="F:nucleic acid binding"/>
    <property type="evidence" value="ECO:0007669"/>
    <property type="project" value="InterPro"/>
</dbReference>
<keyword evidence="4" id="KW-1185">Reference proteome</keyword>
<accession>A0A9X2DRX3</accession>
<comment type="caution">
    <text evidence="3">The sequence shown here is derived from an EMBL/GenBank/DDBJ whole genome shotgun (WGS) entry which is preliminary data.</text>
</comment>
<feature type="domain" description="DDH" evidence="1">
    <location>
        <begin position="15"/>
        <end position="153"/>
    </location>
</feature>
<dbReference type="Pfam" id="PF02272">
    <property type="entry name" value="DHHA1"/>
    <property type="match status" value="1"/>
</dbReference>
<dbReference type="Gene3D" id="3.10.310.30">
    <property type="match status" value="1"/>
</dbReference>
<dbReference type="InterPro" id="IPR003156">
    <property type="entry name" value="DHHA1_dom"/>
</dbReference>
<evidence type="ECO:0000259" key="1">
    <source>
        <dbReference type="Pfam" id="PF01368"/>
    </source>
</evidence>
<evidence type="ECO:0000313" key="3">
    <source>
        <dbReference type="EMBL" id="MCM3715035.1"/>
    </source>
</evidence>
<dbReference type="PANTHER" id="PTHR47618:SF1">
    <property type="entry name" value="BIFUNCTIONAL OLIGORIBONUCLEASE AND PAP PHOSPHATASE NRNA"/>
    <property type="match status" value="1"/>
</dbReference>
<dbReference type="RefSeq" id="WP_251223801.1">
    <property type="nucleotide sequence ID" value="NZ_JAMBOL010000011.1"/>
</dbReference>
<evidence type="ECO:0000313" key="4">
    <source>
        <dbReference type="Proteomes" id="UP001139179"/>
    </source>
</evidence>
<dbReference type="PANTHER" id="PTHR47618">
    <property type="entry name" value="BIFUNCTIONAL OLIGORIBONUCLEASE AND PAP PHOSPHATASE NRNA"/>
    <property type="match status" value="1"/>
</dbReference>
<dbReference type="InterPro" id="IPR038763">
    <property type="entry name" value="DHH_sf"/>
</dbReference>
<organism evidence="3 4">
    <name type="scientific">Halalkalibacter oceani</name>
    <dbReference type="NCBI Taxonomy" id="1653776"/>
    <lineage>
        <taxon>Bacteria</taxon>
        <taxon>Bacillati</taxon>
        <taxon>Bacillota</taxon>
        <taxon>Bacilli</taxon>
        <taxon>Bacillales</taxon>
        <taxon>Bacillaceae</taxon>
        <taxon>Halalkalibacter</taxon>
    </lineage>
</organism>
<sequence>MIATILDQVAAFETVIIHRHERPDPDALGSQLGLASLLKKRYPEKNIFAVGEEEPSLAFLGEMDTVKDEQYEGALVIVCDTANTARISDARYDRGAYLIKIDHHPNEEPYGDLIWVDTSFSSVSEMIVELAIQGKERGFELDADSAELLYAGIVGDTGRFRFSNTSADTLRRTSLLVAEAFDQNAFYSNFHKKDLKIIRLQGYVLQHFSIVAERVGVMRLTKELLEQFQVTANESSQLVNCFSDVEGLRTWVFFVEEEDKIRVRLRSKGPVINEIAAEHGGGGHPMAAGATAYSWEETEEIVAKLVRASSEEGTDKERA</sequence>
<feature type="domain" description="DHHA1" evidence="2">
    <location>
        <begin position="227"/>
        <end position="306"/>
    </location>
</feature>
<dbReference type="Pfam" id="PF01368">
    <property type="entry name" value="DHH"/>
    <property type="match status" value="1"/>
</dbReference>
<dbReference type="Gene3D" id="3.90.1640.10">
    <property type="entry name" value="inorganic pyrophosphatase (n-terminal core)"/>
    <property type="match status" value="1"/>
</dbReference>
<dbReference type="AlphaFoldDB" id="A0A9X2DRX3"/>
<dbReference type="InterPro" id="IPR051319">
    <property type="entry name" value="Oligoribo/pAp-PDE_c-di-AMP_PDE"/>
</dbReference>
<proteinExistence type="predicted"/>
<gene>
    <name evidence="3" type="ORF">M3202_13175</name>
</gene>
<dbReference type="InterPro" id="IPR001667">
    <property type="entry name" value="DDH_dom"/>
</dbReference>
<evidence type="ECO:0000259" key="2">
    <source>
        <dbReference type="Pfam" id="PF02272"/>
    </source>
</evidence>
<protein>
    <submittedName>
        <fullName evidence="3">Bifunctional oligoribonuclease/PAP phosphatase NrnA</fullName>
    </submittedName>
</protein>
<dbReference type="SUPFAM" id="SSF64182">
    <property type="entry name" value="DHH phosphoesterases"/>
    <property type="match status" value="1"/>
</dbReference>